<name>A0ABS9CCB4_9BACT</name>
<accession>A0ABS9CCB4</accession>
<dbReference type="Pfam" id="PF10387">
    <property type="entry name" value="DUF2442"/>
    <property type="match status" value="1"/>
</dbReference>
<dbReference type="EMBL" id="JADYTN010000001">
    <property type="protein sequence ID" value="MCF2562588.1"/>
    <property type="molecule type" value="Genomic_DNA"/>
</dbReference>
<dbReference type="RefSeq" id="WP_301637233.1">
    <property type="nucleotide sequence ID" value="NZ_JADYTN010000001.1"/>
</dbReference>
<reference evidence="1 2" key="1">
    <citation type="submission" date="2020-12" db="EMBL/GenBank/DDBJ databases">
        <title>Whole genome sequences of gut porcine anaerobes.</title>
        <authorList>
            <person name="Kubasova T."/>
            <person name="Jahodarova E."/>
            <person name="Rychlik I."/>
        </authorList>
    </citation>
    <scope>NUCLEOTIDE SEQUENCE [LARGE SCALE GENOMIC DNA]</scope>
    <source>
        <strain evidence="1 2">An925</strain>
    </source>
</reference>
<protein>
    <submittedName>
        <fullName evidence="1">DUF2442 domain-containing protein</fullName>
    </submittedName>
</protein>
<keyword evidence="2" id="KW-1185">Reference proteome</keyword>
<sequence>MNTDLIKVVNVDYIKDYIVDLKYSNGEKKRVDFFPLLKSGKKQELLNKNNFILFGLNHWTLEWYNGVDFAPDFLYQQGVSVS</sequence>
<evidence type="ECO:0000313" key="1">
    <source>
        <dbReference type="EMBL" id="MCF2562588.1"/>
    </source>
</evidence>
<gene>
    <name evidence="1" type="ORF">I6E12_00455</name>
</gene>
<dbReference type="Proteomes" id="UP001200470">
    <property type="component" value="Unassembled WGS sequence"/>
</dbReference>
<dbReference type="SUPFAM" id="SSF143880">
    <property type="entry name" value="NE0471 N-terminal domain-like"/>
    <property type="match status" value="1"/>
</dbReference>
<evidence type="ECO:0000313" key="2">
    <source>
        <dbReference type="Proteomes" id="UP001200470"/>
    </source>
</evidence>
<organism evidence="1 2">
    <name type="scientific">Xylanibacter brevis</name>
    <dbReference type="NCBI Taxonomy" id="83231"/>
    <lineage>
        <taxon>Bacteria</taxon>
        <taxon>Pseudomonadati</taxon>
        <taxon>Bacteroidota</taxon>
        <taxon>Bacteroidia</taxon>
        <taxon>Bacteroidales</taxon>
        <taxon>Prevotellaceae</taxon>
        <taxon>Xylanibacter</taxon>
    </lineage>
</organism>
<dbReference type="InterPro" id="IPR018841">
    <property type="entry name" value="DUF2442"/>
</dbReference>
<dbReference type="InterPro" id="IPR036782">
    <property type="entry name" value="NE0471-like_N"/>
</dbReference>
<proteinExistence type="predicted"/>
<comment type="caution">
    <text evidence="1">The sequence shown here is derived from an EMBL/GenBank/DDBJ whole genome shotgun (WGS) entry which is preliminary data.</text>
</comment>
<dbReference type="Gene3D" id="3.30.2020.10">
    <property type="entry name" value="NE0471-like N-terminal domain"/>
    <property type="match status" value="1"/>
</dbReference>